<dbReference type="Gene3D" id="1.20.1280.50">
    <property type="match status" value="1"/>
</dbReference>
<reference evidence="1 3" key="1">
    <citation type="journal article" date="2012" name="Nature">
        <title>Algal genomes reveal evolutionary mosaicism and the fate of nucleomorphs.</title>
        <authorList>
            <consortium name="DOE Joint Genome Institute"/>
            <person name="Curtis B.A."/>
            <person name="Tanifuji G."/>
            <person name="Burki F."/>
            <person name="Gruber A."/>
            <person name="Irimia M."/>
            <person name="Maruyama S."/>
            <person name="Arias M.C."/>
            <person name="Ball S.G."/>
            <person name="Gile G.H."/>
            <person name="Hirakawa Y."/>
            <person name="Hopkins J.F."/>
            <person name="Kuo A."/>
            <person name="Rensing S.A."/>
            <person name="Schmutz J."/>
            <person name="Symeonidi A."/>
            <person name="Elias M."/>
            <person name="Eveleigh R.J."/>
            <person name="Herman E.K."/>
            <person name="Klute M.J."/>
            <person name="Nakayama T."/>
            <person name="Obornik M."/>
            <person name="Reyes-Prieto A."/>
            <person name="Armbrust E.V."/>
            <person name="Aves S.J."/>
            <person name="Beiko R.G."/>
            <person name="Coutinho P."/>
            <person name="Dacks J.B."/>
            <person name="Durnford D.G."/>
            <person name="Fast N.M."/>
            <person name="Green B.R."/>
            <person name="Grisdale C.J."/>
            <person name="Hempel F."/>
            <person name="Henrissat B."/>
            <person name="Hoppner M.P."/>
            <person name="Ishida K."/>
            <person name="Kim E."/>
            <person name="Koreny L."/>
            <person name="Kroth P.G."/>
            <person name="Liu Y."/>
            <person name="Malik S.B."/>
            <person name="Maier U.G."/>
            <person name="McRose D."/>
            <person name="Mock T."/>
            <person name="Neilson J.A."/>
            <person name="Onodera N.T."/>
            <person name="Poole A.M."/>
            <person name="Pritham E.J."/>
            <person name="Richards T.A."/>
            <person name="Rocap G."/>
            <person name="Roy S.W."/>
            <person name="Sarai C."/>
            <person name="Schaack S."/>
            <person name="Shirato S."/>
            <person name="Slamovits C.H."/>
            <person name="Spencer D.F."/>
            <person name="Suzuki S."/>
            <person name="Worden A.Z."/>
            <person name="Zauner S."/>
            <person name="Barry K."/>
            <person name="Bell C."/>
            <person name="Bharti A.K."/>
            <person name="Crow J.A."/>
            <person name="Grimwood J."/>
            <person name="Kramer R."/>
            <person name="Lindquist E."/>
            <person name="Lucas S."/>
            <person name="Salamov A."/>
            <person name="McFadden G.I."/>
            <person name="Lane C.E."/>
            <person name="Keeling P.J."/>
            <person name="Gray M.W."/>
            <person name="Grigoriev I.V."/>
            <person name="Archibald J.M."/>
        </authorList>
    </citation>
    <scope>NUCLEOTIDE SEQUENCE</scope>
    <source>
        <strain evidence="1 3">CCMP2712</strain>
    </source>
</reference>
<accession>L1J9E7</accession>
<dbReference type="RefSeq" id="XP_005831704.1">
    <property type="nucleotide sequence ID" value="XM_005831647.1"/>
</dbReference>
<dbReference type="KEGG" id="gtt:GUITHDRAFT_152951"/>
<proteinExistence type="predicted"/>
<reference evidence="2" key="3">
    <citation type="submission" date="2015-06" db="UniProtKB">
        <authorList>
            <consortium name="EnsemblProtists"/>
        </authorList>
    </citation>
    <scope>IDENTIFICATION</scope>
</reference>
<dbReference type="HOGENOM" id="CLU_2215012_0_0_1"/>
<sequence>MARVMEWVGGKDIGRMAACSTSMREHASREELWQTLCRRDFGILHPADRCGWRDTYKTGCSDSILYFNGHPDYVEYIGWRNVEVVDDMKKFSADEVNSLRRMHEIRT</sequence>
<gene>
    <name evidence="1" type="ORF">GUITHDRAFT_152951</name>
</gene>
<evidence type="ECO:0000313" key="3">
    <source>
        <dbReference type="Proteomes" id="UP000011087"/>
    </source>
</evidence>
<keyword evidence="3" id="KW-1185">Reference proteome</keyword>
<dbReference type="EnsemblProtists" id="EKX44724">
    <property type="protein sequence ID" value="EKX44724"/>
    <property type="gene ID" value="GUITHDRAFT_152951"/>
</dbReference>
<reference evidence="3" key="2">
    <citation type="submission" date="2012-11" db="EMBL/GenBank/DDBJ databases">
        <authorList>
            <person name="Kuo A."/>
            <person name="Curtis B.A."/>
            <person name="Tanifuji G."/>
            <person name="Burki F."/>
            <person name="Gruber A."/>
            <person name="Irimia M."/>
            <person name="Maruyama S."/>
            <person name="Arias M.C."/>
            <person name="Ball S.G."/>
            <person name="Gile G.H."/>
            <person name="Hirakawa Y."/>
            <person name="Hopkins J.F."/>
            <person name="Rensing S.A."/>
            <person name="Schmutz J."/>
            <person name="Symeonidi A."/>
            <person name="Elias M."/>
            <person name="Eveleigh R.J."/>
            <person name="Herman E.K."/>
            <person name="Klute M.J."/>
            <person name="Nakayama T."/>
            <person name="Obornik M."/>
            <person name="Reyes-Prieto A."/>
            <person name="Armbrust E.V."/>
            <person name="Aves S.J."/>
            <person name="Beiko R.G."/>
            <person name="Coutinho P."/>
            <person name="Dacks J.B."/>
            <person name="Durnford D.G."/>
            <person name="Fast N.M."/>
            <person name="Green B.R."/>
            <person name="Grisdale C."/>
            <person name="Hempe F."/>
            <person name="Henrissat B."/>
            <person name="Hoppner M.P."/>
            <person name="Ishida K.-I."/>
            <person name="Kim E."/>
            <person name="Koreny L."/>
            <person name="Kroth P.G."/>
            <person name="Liu Y."/>
            <person name="Malik S.-B."/>
            <person name="Maier U.G."/>
            <person name="McRose D."/>
            <person name="Mock T."/>
            <person name="Neilson J.A."/>
            <person name="Onodera N.T."/>
            <person name="Poole A.M."/>
            <person name="Pritham E.J."/>
            <person name="Richards T.A."/>
            <person name="Rocap G."/>
            <person name="Roy S.W."/>
            <person name="Sarai C."/>
            <person name="Schaack S."/>
            <person name="Shirato S."/>
            <person name="Slamovits C.H."/>
            <person name="Spencer D.F."/>
            <person name="Suzuki S."/>
            <person name="Worden A.Z."/>
            <person name="Zauner S."/>
            <person name="Barry K."/>
            <person name="Bell C."/>
            <person name="Bharti A.K."/>
            <person name="Crow J.A."/>
            <person name="Grimwood J."/>
            <person name="Kramer R."/>
            <person name="Lindquist E."/>
            <person name="Lucas S."/>
            <person name="Salamov A."/>
            <person name="McFadden G.I."/>
            <person name="Lane C.E."/>
            <person name="Keeling P.J."/>
            <person name="Gray M.W."/>
            <person name="Grigoriev I.V."/>
            <person name="Archibald J.M."/>
        </authorList>
    </citation>
    <scope>NUCLEOTIDE SEQUENCE</scope>
    <source>
        <strain evidence="3">CCMP2712</strain>
    </source>
</reference>
<dbReference type="PaxDb" id="55529-EKX44724"/>
<name>L1J9E7_GUITC</name>
<evidence type="ECO:0000313" key="1">
    <source>
        <dbReference type="EMBL" id="EKX44724.1"/>
    </source>
</evidence>
<dbReference type="InterPro" id="IPR036047">
    <property type="entry name" value="F-box-like_dom_sf"/>
</dbReference>
<dbReference type="EMBL" id="JH993003">
    <property type="protein sequence ID" value="EKX44724.1"/>
    <property type="molecule type" value="Genomic_DNA"/>
</dbReference>
<dbReference type="Proteomes" id="UP000011087">
    <property type="component" value="Unassembled WGS sequence"/>
</dbReference>
<dbReference type="GeneID" id="17301241"/>
<dbReference type="SUPFAM" id="SSF81383">
    <property type="entry name" value="F-box domain"/>
    <property type="match status" value="1"/>
</dbReference>
<evidence type="ECO:0008006" key="4">
    <source>
        <dbReference type="Google" id="ProtNLM"/>
    </source>
</evidence>
<protein>
    <recommendedName>
        <fullName evidence="4">F-box domain-containing protein</fullName>
    </recommendedName>
</protein>
<dbReference type="AlphaFoldDB" id="L1J9E7"/>
<evidence type="ECO:0000313" key="2">
    <source>
        <dbReference type="EnsemblProtists" id="EKX44724"/>
    </source>
</evidence>
<organism evidence="1">
    <name type="scientific">Guillardia theta (strain CCMP2712)</name>
    <name type="common">Cryptophyte</name>
    <dbReference type="NCBI Taxonomy" id="905079"/>
    <lineage>
        <taxon>Eukaryota</taxon>
        <taxon>Cryptophyceae</taxon>
        <taxon>Pyrenomonadales</taxon>
        <taxon>Geminigeraceae</taxon>
        <taxon>Guillardia</taxon>
    </lineage>
</organism>